<accession>A0A0A1UGK2</accession>
<dbReference type="AlphaFoldDB" id="A0A0A1UGK2"/>
<reference evidence="1 2" key="1">
    <citation type="submission" date="2012-10" db="EMBL/GenBank/DDBJ databases">
        <authorList>
            <person name="Zafar N."/>
            <person name="Inman J."/>
            <person name="Hall N."/>
            <person name="Lorenzi H."/>
            <person name="Caler E."/>
        </authorList>
    </citation>
    <scope>NUCLEOTIDE SEQUENCE [LARGE SCALE GENOMIC DNA]</scope>
    <source>
        <strain evidence="1 2">IP1</strain>
    </source>
</reference>
<evidence type="ECO:0000313" key="1">
    <source>
        <dbReference type="EMBL" id="ELP92742.1"/>
    </source>
</evidence>
<proteinExistence type="predicted"/>
<dbReference type="Proteomes" id="UP000014680">
    <property type="component" value="Unassembled WGS sequence"/>
</dbReference>
<name>A0A0A1UGK2_ENTIV</name>
<organism evidence="1 2">
    <name type="scientific">Entamoeba invadens IP1</name>
    <dbReference type="NCBI Taxonomy" id="370355"/>
    <lineage>
        <taxon>Eukaryota</taxon>
        <taxon>Amoebozoa</taxon>
        <taxon>Evosea</taxon>
        <taxon>Archamoebae</taxon>
        <taxon>Mastigamoebida</taxon>
        <taxon>Entamoebidae</taxon>
        <taxon>Entamoeba</taxon>
    </lineage>
</organism>
<sequence length="216" mass="25310">MVLHRIFQDGNIRAFQKFSKKEIEFSLKSENKEFENPLCCLYYQHLSHLSNFHKTYFWFAGDFSIAQNTKIPASLKMEKSIVFLWDELNKIFNEDHVLLMKIKDTDREKPVLFQMSRMIVREMLFLFDDIKLLVNLIKTDQTLNGQFSLCLDQAKKTQNKLLNVVLSFIDVFQKGMRAENCEKEILFKTNTTDGLVFCKLFSVSPSCLDCGNAYVL</sequence>
<dbReference type="KEGG" id="eiv:EIN_371540"/>
<keyword evidence="2" id="KW-1185">Reference proteome</keyword>
<dbReference type="EMBL" id="KB206332">
    <property type="protein sequence ID" value="ELP92742.1"/>
    <property type="molecule type" value="Genomic_DNA"/>
</dbReference>
<dbReference type="RefSeq" id="XP_004259513.1">
    <property type="nucleotide sequence ID" value="XM_004259465.1"/>
</dbReference>
<dbReference type="VEuPathDB" id="AmoebaDB:EIN_371540"/>
<protein>
    <submittedName>
        <fullName evidence="1">Uncharacterized protein</fullName>
    </submittedName>
</protein>
<gene>
    <name evidence="1" type="ORF">EIN_371540</name>
</gene>
<dbReference type="GeneID" id="14891615"/>
<evidence type="ECO:0000313" key="2">
    <source>
        <dbReference type="Proteomes" id="UP000014680"/>
    </source>
</evidence>